<feature type="transmembrane region" description="Helical" evidence="7">
    <location>
        <begin position="6"/>
        <end position="29"/>
    </location>
</feature>
<dbReference type="PANTHER" id="PTHR30086:SF20">
    <property type="entry name" value="ARGININE EXPORTER PROTEIN ARGO-RELATED"/>
    <property type="match status" value="1"/>
</dbReference>
<keyword evidence="4 7" id="KW-1133">Transmembrane helix</keyword>
<dbReference type="Proteomes" id="UP000642284">
    <property type="component" value="Unassembled WGS sequence"/>
</dbReference>
<feature type="transmembrane region" description="Helical" evidence="7">
    <location>
        <begin position="174"/>
        <end position="202"/>
    </location>
</feature>
<gene>
    <name evidence="8" type="ORF">H9Y04_43155</name>
</gene>
<feature type="transmembrane region" description="Helical" evidence="7">
    <location>
        <begin position="41"/>
        <end position="65"/>
    </location>
</feature>
<evidence type="ECO:0000256" key="2">
    <source>
        <dbReference type="ARBA" id="ARBA00022475"/>
    </source>
</evidence>
<proteinExistence type="predicted"/>
<dbReference type="Pfam" id="PF01810">
    <property type="entry name" value="LysE"/>
    <property type="match status" value="1"/>
</dbReference>
<reference evidence="8 9" key="1">
    <citation type="submission" date="2020-08" db="EMBL/GenBank/DDBJ databases">
        <title>Genemic of Streptomyces polyaspartic.</title>
        <authorList>
            <person name="Liu W."/>
        </authorList>
    </citation>
    <scope>NUCLEOTIDE SEQUENCE [LARGE SCALE GENOMIC DNA]</scope>
    <source>
        <strain evidence="8 9">TRM66268-LWL</strain>
    </source>
</reference>
<accession>A0ABR7SUZ4</accession>
<evidence type="ECO:0000256" key="5">
    <source>
        <dbReference type="ARBA" id="ARBA00023136"/>
    </source>
</evidence>
<evidence type="ECO:0000313" key="9">
    <source>
        <dbReference type="Proteomes" id="UP000642284"/>
    </source>
</evidence>
<feature type="transmembrane region" description="Helical" evidence="7">
    <location>
        <begin position="71"/>
        <end position="89"/>
    </location>
</feature>
<name>A0ABR7SUZ4_9ACTN</name>
<keyword evidence="5 7" id="KW-0472">Membrane</keyword>
<feature type="transmembrane region" description="Helical" evidence="7">
    <location>
        <begin position="151"/>
        <end position="168"/>
    </location>
</feature>
<evidence type="ECO:0000256" key="3">
    <source>
        <dbReference type="ARBA" id="ARBA00022692"/>
    </source>
</evidence>
<dbReference type="EMBL" id="JACTVJ010000037">
    <property type="protein sequence ID" value="MBC9719329.1"/>
    <property type="molecule type" value="Genomic_DNA"/>
</dbReference>
<evidence type="ECO:0000256" key="1">
    <source>
        <dbReference type="ARBA" id="ARBA00004651"/>
    </source>
</evidence>
<keyword evidence="2" id="KW-1003">Cell membrane</keyword>
<feature type="region of interest" description="Disordered" evidence="6">
    <location>
        <begin position="104"/>
        <end position="127"/>
    </location>
</feature>
<evidence type="ECO:0000313" key="8">
    <source>
        <dbReference type="EMBL" id="MBC9719329.1"/>
    </source>
</evidence>
<dbReference type="InterPro" id="IPR001123">
    <property type="entry name" value="LeuE-type"/>
</dbReference>
<protein>
    <submittedName>
        <fullName evidence="8">LysE family translocator</fullName>
    </submittedName>
</protein>
<sequence>MIDISALWGFVLVVGLLTLTPGLDTVLLLRTAALGRRRRAWGVVLGIQTGTLAWGVLTSLGVTALLTASHLAYAIVRWMGAAYLVWLGGRMLWEARRRTGAVGRVESGDREGGGRSGGPDMVAGERDGRGWSGSSDTVFGGWRQGALTNLLNPKVGAFYVALLPQFIPAGSPQLAAGVALAGIHVALGVLWSCVLIGFARILRDHLQRDSTRRLLDRIAGTVIGVLGVRLALGD</sequence>
<keyword evidence="3 7" id="KW-0812">Transmembrane</keyword>
<comment type="subcellular location">
    <subcellularLocation>
        <location evidence="1">Cell membrane</location>
        <topology evidence="1">Multi-pass membrane protein</topology>
    </subcellularLocation>
</comment>
<keyword evidence="9" id="KW-1185">Reference proteome</keyword>
<evidence type="ECO:0000256" key="4">
    <source>
        <dbReference type="ARBA" id="ARBA00022989"/>
    </source>
</evidence>
<organism evidence="8 9">
    <name type="scientific">Streptomyces polyasparticus</name>
    <dbReference type="NCBI Taxonomy" id="2767826"/>
    <lineage>
        <taxon>Bacteria</taxon>
        <taxon>Bacillati</taxon>
        <taxon>Actinomycetota</taxon>
        <taxon>Actinomycetes</taxon>
        <taxon>Kitasatosporales</taxon>
        <taxon>Streptomycetaceae</taxon>
        <taxon>Streptomyces</taxon>
    </lineage>
</organism>
<dbReference type="PANTHER" id="PTHR30086">
    <property type="entry name" value="ARGININE EXPORTER PROTEIN ARGO"/>
    <property type="match status" value="1"/>
</dbReference>
<comment type="caution">
    <text evidence="8">The sequence shown here is derived from an EMBL/GenBank/DDBJ whole genome shotgun (WGS) entry which is preliminary data.</text>
</comment>
<evidence type="ECO:0000256" key="7">
    <source>
        <dbReference type="SAM" id="Phobius"/>
    </source>
</evidence>
<evidence type="ECO:0000256" key="6">
    <source>
        <dbReference type="SAM" id="MobiDB-lite"/>
    </source>
</evidence>
<dbReference type="PIRSF" id="PIRSF006324">
    <property type="entry name" value="LeuE"/>
    <property type="match status" value="1"/>
</dbReference>
<dbReference type="RefSeq" id="WP_187819734.1">
    <property type="nucleotide sequence ID" value="NZ_JACTVJ010000037.1"/>
</dbReference>